<dbReference type="GO" id="GO:0009007">
    <property type="term" value="F:site-specific DNA-methyltransferase (adenine-specific) activity"/>
    <property type="evidence" value="ECO:0007669"/>
    <property type="project" value="UniProtKB-EC"/>
</dbReference>
<dbReference type="SUPFAM" id="SSF53335">
    <property type="entry name" value="S-adenosyl-L-methionine-dependent methyltransferases"/>
    <property type="match status" value="1"/>
</dbReference>
<dbReference type="EC" id="2.1.1.72" evidence="2"/>
<evidence type="ECO:0000259" key="8">
    <source>
        <dbReference type="Pfam" id="PF02384"/>
    </source>
</evidence>
<organism evidence="9 10">
    <name type="scientific">Roseivirga pacifica</name>
    <dbReference type="NCBI Taxonomy" id="1267423"/>
    <lineage>
        <taxon>Bacteria</taxon>
        <taxon>Pseudomonadati</taxon>
        <taxon>Bacteroidota</taxon>
        <taxon>Cytophagia</taxon>
        <taxon>Cytophagales</taxon>
        <taxon>Roseivirgaceae</taxon>
        <taxon>Roseivirga</taxon>
    </lineage>
</organism>
<keyword evidence="4" id="KW-0808">Transferase</keyword>
<dbReference type="GO" id="GO:0003677">
    <property type="term" value="F:DNA binding"/>
    <property type="evidence" value="ECO:0007669"/>
    <property type="project" value="InterPro"/>
</dbReference>
<keyword evidence="5" id="KW-0949">S-adenosyl-L-methionine</keyword>
<dbReference type="InterPro" id="IPR003356">
    <property type="entry name" value="DNA_methylase_A-5"/>
</dbReference>
<evidence type="ECO:0000256" key="5">
    <source>
        <dbReference type="ARBA" id="ARBA00022691"/>
    </source>
</evidence>
<evidence type="ECO:0000313" key="10">
    <source>
        <dbReference type="Proteomes" id="UP000199437"/>
    </source>
</evidence>
<keyword evidence="3 9" id="KW-0489">Methyltransferase</keyword>
<keyword evidence="6" id="KW-0680">Restriction system</keyword>
<proteinExistence type="inferred from homology"/>
<evidence type="ECO:0000256" key="1">
    <source>
        <dbReference type="ARBA" id="ARBA00006594"/>
    </source>
</evidence>
<dbReference type="GeneID" id="99985370"/>
<dbReference type="InterPro" id="IPR029063">
    <property type="entry name" value="SAM-dependent_MTases_sf"/>
</dbReference>
<name>A0A1I0MSE0_9BACT</name>
<dbReference type="Gene3D" id="3.40.50.150">
    <property type="entry name" value="Vaccinia Virus protein VP39"/>
    <property type="match status" value="1"/>
</dbReference>
<dbReference type="PANTHER" id="PTHR42933:SF1">
    <property type="entry name" value="SITE-SPECIFIC DNA-METHYLTRANSFERASE (ADENINE-SPECIFIC)"/>
    <property type="match status" value="1"/>
</dbReference>
<dbReference type="Pfam" id="PF02384">
    <property type="entry name" value="N6_Mtase"/>
    <property type="match status" value="1"/>
</dbReference>
<keyword evidence="10" id="KW-1185">Reference proteome</keyword>
<dbReference type="GO" id="GO:0008170">
    <property type="term" value="F:N-methyltransferase activity"/>
    <property type="evidence" value="ECO:0007669"/>
    <property type="project" value="InterPro"/>
</dbReference>
<evidence type="ECO:0000256" key="7">
    <source>
        <dbReference type="ARBA" id="ARBA00047942"/>
    </source>
</evidence>
<evidence type="ECO:0000313" key="9">
    <source>
        <dbReference type="EMBL" id="SEV90947.1"/>
    </source>
</evidence>
<reference evidence="10" key="1">
    <citation type="submission" date="2016-10" db="EMBL/GenBank/DDBJ databases">
        <authorList>
            <person name="Varghese N."/>
            <person name="Submissions S."/>
        </authorList>
    </citation>
    <scope>NUCLEOTIDE SEQUENCE [LARGE SCALE GENOMIC DNA]</scope>
    <source>
        <strain evidence="10">CGMCC 1.12402</strain>
    </source>
</reference>
<dbReference type="InterPro" id="IPR051537">
    <property type="entry name" value="DNA_Adenine_Mtase"/>
</dbReference>
<dbReference type="PANTHER" id="PTHR42933">
    <property type="entry name" value="SLR6095 PROTEIN"/>
    <property type="match status" value="1"/>
</dbReference>
<comment type="similarity">
    <text evidence="1">Belongs to the N(4)/N(6)-methyltransferase family.</text>
</comment>
<dbReference type="AlphaFoldDB" id="A0A1I0MSE0"/>
<dbReference type="GO" id="GO:0032259">
    <property type="term" value="P:methylation"/>
    <property type="evidence" value="ECO:0007669"/>
    <property type="project" value="UniProtKB-KW"/>
</dbReference>
<sequence length="244" mass="28180">MTDYFNELTKQMNQLGRRYDLARVFNDLLTMGICSYHSTNIKSRLQEKDEVNERLYLETIKPYKKEELEEFTKALSLIQLNVYENQYSDILGEFFMQQITRGQNGQYFTPEPVCDMMAKINLEGIEGEGKRIQDPACGSGRMLLSAAKINHRNYFYGADNSSTCAKMATLNFFLNGLKGEVAWMNSLSMEWFGGWHINMNGLGITPIEKEQSQLWLEPPKIKTPEFDKKVQAKTTEPPHQLTLF</sequence>
<dbReference type="EMBL" id="FOIR01000001">
    <property type="protein sequence ID" value="SEV90947.1"/>
    <property type="molecule type" value="Genomic_DNA"/>
</dbReference>
<dbReference type="OrthoDB" id="9814572at2"/>
<evidence type="ECO:0000256" key="4">
    <source>
        <dbReference type="ARBA" id="ARBA00022679"/>
    </source>
</evidence>
<evidence type="ECO:0000256" key="6">
    <source>
        <dbReference type="ARBA" id="ARBA00022747"/>
    </source>
</evidence>
<dbReference type="GO" id="GO:0009307">
    <property type="term" value="P:DNA restriction-modification system"/>
    <property type="evidence" value="ECO:0007669"/>
    <property type="project" value="UniProtKB-KW"/>
</dbReference>
<dbReference type="STRING" id="1267423.SAMN05216290_0621"/>
<dbReference type="RefSeq" id="WP_090256921.1">
    <property type="nucleotide sequence ID" value="NZ_FOIR01000001.1"/>
</dbReference>
<accession>A0A1I0MSE0</accession>
<comment type="catalytic activity">
    <reaction evidence="7">
        <text>a 2'-deoxyadenosine in DNA + S-adenosyl-L-methionine = an N(6)-methyl-2'-deoxyadenosine in DNA + S-adenosyl-L-homocysteine + H(+)</text>
        <dbReference type="Rhea" id="RHEA:15197"/>
        <dbReference type="Rhea" id="RHEA-COMP:12418"/>
        <dbReference type="Rhea" id="RHEA-COMP:12419"/>
        <dbReference type="ChEBI" id="CHEBI:15378"/>
        <dbReference type="ChEBI" id="CHEBI:57856"/>
        <dbReference type="ChEBI" id="CHEBI:59789"/>
        <dbReference type="ChEBI" id="CHEBI:90615"/>
        <dbReference type="ChEBI" id="CHEBI:90616"/>
        <dbReference type="EC" id="2.1.1.72"/>
    </reaction>
</comment>
<gene>
    <name evidence="9" type="ORF">SAMN05216290_0621</name>
</gene>
<feature type="domain" description="DNA methylase adenine-specific" evidence="8">
    <location>
        <begin position="93"/>
        <end position="193"/>
    </location>
</feature>
<evidence type="ECO:0000256" key="2">
    <source>
        <dbReference type="ARBA" id="ARBA00011900"/>
    </source>
</evidence>
<evidence type="ECO:0000256" key="3">
    <source>
        <dbReference type="ARBA" id="ARBA00022603"/>
    </source>
</evidence>
<dbReference type="PRINTS" id="PR00507">
    <property type="entry name" value="N12N6MTFRASE"/>
</dbReference>
<protein>
    <recommendedName>
        <fullName evidence="2">site-specific DNA-methyltransferase (adenine-specific)</fullName>
        <ecNumber evidence="2">2.1.1.72</ecNumber>
    </recommendedName>
</protein>
<dbReference type="Proteomes" id="UP000199437">
    <property type="component" value="Unassembled WGS sequence"/>
</dbReference>